<dbReference type="EMBL" id="JAESVP010000001">
    <property type="protein sequence ID" value="MBL4926557.1"/>
    <property type="molecule type" value="Genomic_DNA"/>
</dbReference>
<dbReference type="InterPro" id="IPR036412">
    <property type="entry name" value="HAD-like_sf"/>
</dbReference>
<evidence type="ECO:0000313" key="7">
    <source>
        <dbReference type="Proteomes" id="UP000619033"/>
    </source>
</evidence>
<comment type="similarity">
    <text evidence="2">Belongs to the HAD-like hydrolase superfamily. CbbY/CbbZ/Gph/YieH family.</text>
</comment>
<evidence type="ECO:0000256" key="2">
    <source>
        <dbReference type="ARBA" id="ARBA00006171"/>
    </source>
</evidence>
<name>A0A8J7MNH1_9RHOB</name>
<dbReference type="SUPFAM" id="SSF56784">
    <property type="entry name" value="HAD-like"/>
    <property type="match status" value="1"/>
</dbReference>
<dbReference type="SFLD" id="SFLDG01129">
    <property type="entry name" value="C1.5:_HAD__Beta-PGM__Phosphata"/>
    <property type="match status" value="1"/>
</dbReference>
<dbReference type="RefSeq" id="WP_202657178.1">
    <property type="nucleotide sequence ID" value="NZ_JAESVP010000001.1"/>
</dbReference>
<dbReference type="InterPro" id="IPR051600">
    <property type="entry name" value="Beta-PGM-like"/>
</dbReference>
<dbReference type="PANTHER" id="PTHR46193">
    <property type="entry name" value="6-PHOSPHOGLUCONATE PHOSPHATASE"/>
    <property type="match status" value="1"/>
</dbReference>
<reference evidence="6" key="1">
    <citation type="submission" date="2021-01" db="EMBL/GenBank/DDBJ databases">
        <title>Genome seq and assembly of Tabrizicola sp. KVB23.</title>
        <authorList>
            <person name="Chhetri G."/>
        </authorList>
    </citation>
    <scope>NUCLEOTIDE SEQUENCE</scope>
    <source>
        <strain evidence="6">KVB23</strain>
    </source>
</reference>
<dbReference type="CDD" id="cd07505">
    <property type="entry name" value="HAD_BPGM-like"/>
    <property type="match status" value="1"/>
</dbReference>
<dbReference type="Proteomes" id="UP000619033">
    <property type="component" value="Unassembled WGS sequence"/>
</dbReference>
<dbReference type="InterPro" id="IPR023214">
    <property type="entry name" value="HAD_sf"/>
</dbReference>
<keyword evidence="3" id="KW-0479">Metal-binding</keyword>
<comment type="cofactor">
    <cofactor evidence="1">
        <name>Mg(2+)</name>
        <dbReference type="ChEBI" id="CHEBI:18420"/>
    </cofactor>
</comment>
<dbReference type="SFLD" id="SFLDS00003">
    <property type="entry name" value="Haloacid_Dehalogenase"/>
    <property type="match status" value="1"/>
</dbReference>
<comment type="caution">
    <text evidence="6">The sequence shown here is derived from an EMBL/GenBank/DDBJ whole genome shotgun (WGS) entry which is preliminary data.</text>
</comment>
<dbReference type="GO" id="GO:0003824">
    <property type="term" value="F:catalytic activity"/>
    <property type="evidence" value="ECO:0007669"/>
    <property type="project" value="UniProtKB-ARBA"/>
</dbReference>
<sequence length="209" mass="22347">MFDAILFDLDGTLVDTESLAMSAGMAAFARLGFPVSEQFMHGLVGRDMATAGRMIASAHPALDQTALHPMWNQGFLAEVNRGLPLKPGATELLAARLRPMAIVTSSRRAEAHHKLGVAGIADAFHHVVVVEDVEAPKPAPDPYLLAAQKLRVDPARCLVFEDSETGAEAAFRAGCRVVQVPDVVPSEGRWAHHLARDLLEGARMAGLAV</sequence>
<dbReference type="InterPro" id="IPR006439">
    <property type="entry name" value="HAD-SF_hydro_IA"/>
</dbReference>
<keyword evidence="4" id="KW-0460">Magnesium</keyword>
<evidence type="ECO:0000256" key="5">
    <source>
        <dbReference type="ARBA" id="ARBA00023277"/>
    </source>
</evidence>
<dbReference type="NCBIfam" id="TIGR01509">
    <property type="entry name" value="HAD-SF-IA-v3"/>
    <property type="match status" value="1"/>
</dbReference>
<dbReference type="PRINTS" id="PR00413">
    <property type="entry name" value="HADHALOGNASE"/>
</dbReference>
<dbReference type="GO" id="GO:0046872">
    <property type="term" value="F:metal ion binding"/>
    <property type="evidence" value="ECO:0007669"/>
    <property type="project" value="UniProtKB-KW"/>
</dbReference>
<proteinExistence type="inferred from homology"/>
<evidence type="ECO:0000256" key="3">
    <source>
        <dbReference type="ARBA" id="ARBA00022723"/>
    </source>
</evidence>
<evidence type="ECO:0000256" key="4">
    <source>
        <dbReference type="ARBA" id="ARBA00022842"/>
    </source>
</evidence>
<evidence type="ECO:0000256" key="1">
    <source>
        <dbReference type="ARBA" id="ARBA00001946"/>
    </source>
</evidence>
<dbReference type="Gene3D" id="1.10.150.240">
    <property type="entry name" value="Putative phosphatase, domain 2"/>
    <property type="match status" value="1"/>
</dbReference>
<accession>A0A8J7MNH1</accession>
<dbReference type="PANTHER" id="PTHR46193:SF18">
    <property type="entry name" value="HEXITOL PHOSPHATASE B"/>
    <property type="match status" value="1"/>
</dbReference>
<evidence type="ECO:0000313" key="6">
    <source>
        <dbReference type="EMBL" id="MBL4926557.1"/>
    </source>
</evidence>
<dbReference type="InterPro" id="IPR023198">
    <property type="entry name" value="PGP-like_dom2"/>
</dbReference>
<keyword evidence="5" id="KW-0119">Carbohydrate metabolism</keyword>
<keyword evidence="7" id="KW-1185">Reference proteome</keyword>
<gene>
    <name evidence="6" type="ORF">JI744_00435</name>
</gene>
<protein>
    <submittedName>
        <fullName evidence="6">HAD family phosphatase</fullName>
    </submittedName>
</protein>
<dbReference type="AlphaFoldDB" id="A0A8J7MNH1"/>
<dbReference type="Gene3D" id="3.40.50.1000">
    <property type="entry name" value="HAD superfamily/HAD-like"/>
    <property type="match status" value="1"/>
</dbReference>
<organism evidence="6 7">
    <name type="scientific">Fuscibacter oryzae</name>
    <dbReference type="NCBI Taxonomy" id="2803939"/>
    <lineage>
        <taxon>Bacteria</taxon>
        <taxon>Pseudomonadati</taxon>
        <taxon>Pseudomonadota</taxon>
        <taxon>Alphaproteobacteria</taxon>
        <taxon>Rhodobacterales</taxon>
        <taxon>Paracoccaceae</taxon>
        <taxon>Fuscibacter</taxon>
    </lineage>
</organism>
<dbReference type="Pfam" id="PF00702">
    <property type="entry name" value="Hydrolase"/>
    <property type="match status" value="1"/>
</dbReference>